<dbReference type="Proteomes" id="UP000075902">
    <property type="component" value="Unassembled WGS sequence"/>
</dbReference>
<keyword evidence="10" id="KW-1185">Reference proteome</keyword>
<proteinExistence type="predicted"/>
<evidence type="ECO:0000256" key="8">
    <source>
        <dbReference type="SAM" id="Phobius"/>
    </source>
</evidence>
<dbReference type="PANTHER" id="PTHR42643:SF24">
    <property type="entry name" value="IONOTROPIC RECEPTOR 60A"/>
    <property type="match status" value="1"/>
</dbReference>
<keyword evidence="2" id="KW-1003">Cell membrane</keyword>
<dbReference type="VEuPathDB" id="VectorBase:AMEC016807"/>
<organism evidence="9 10">
    <name type="scientific">Anopheles melas</name>
    <dbReference type="NCBI Taxonomy" id="34690"/>
    <lineage>
        <taxon>Eukaryota</taxon>
        <taxon>Metazoa</taxon>
        <taxon>Ecdysozoa</taxon>
        <taxon>Arthropoda</taxon>
        <taxon>Hexapoda</taxon>
        <taxon>Insecta</taxon>
        <taxon>Pterygota</taxon>
        <taxon>Neoptera</taxon>
        <taxon>Endopterygota</taxon>
        <taxon>Diptera</taxon>
        <taxon>Nematocera</taxon>
        <taxon>Culicoidea</taxon>
        <taxon>Culicidae</taxon>
        <taxon>Anophelinae</taxon>
        <taxon>Anopheles</taxon>
    </lineage>
</organism>
<keyword evidence="3 8" id="KW-0812">Transmembrane</keyword>
<protein>
    <submittedName>
        <fullName evidence="9">Uncharacterized protein</fullName>
    </submittedName>
</protein>
<evidence type="ECO:0000256" key="6">
    <source>
        <dbReference type="ARBA" id="ARBA00023170"/>
    </source>
</evidence>
<keyword evidence="4 8" id="KW-1133">Transmembrane helix</keyword>
<dbReference type="AlphaFoldDB" id="A0A182UAC8"/>
<dbReference type="InterPro" id="IPR052192">
    <property type="entry name" value="Insect_Ionotropic_Sensory_Rcpt"/>
</dbReference>
<accession>A0A182UAC8</accession>
<evidence type="ECO:0000256" key="1">
    <source>
        <dbReference type="ARBA" id="ARBA00004651"/>
    </source>
</evidence>
<evidence type="ECO:0000313" key="10">
    <source>
        <dbReference type="Proteomes" id="UP000075902"/>
    </source>
</evidence>
<evidence type="ECO:0000256" key="2">
    <source>
        <dbReference type="ARBA" id="ARBA00022475"/>
    </source>
</evidence>
<evidence type="ECO:0000256" key="3">
    <source>
        <dbReference type="ARBA" id="ARBA00022692"/>
    </source>
</evidence>
<evidence type="ECO:0000256" key="5">
    <source>
        <dbReference type="ARBA" id="ARBA00023136"/>
    </source>
</evidence>
<reference evidence="10" key="1">
    <citation type="submission" date="2014-01" db="EMBL/GenBank/DDBJ databases">
        <title>The Genome Sequence of Anopheles melas CM1001059_A (V2).</title>
        <authorList>
            <consortium name="The Broad Institute Genomics Platform"/>
            <person name="Neafsey D.E."/>
            <person name="Besansky N."/>
            <person name="Howell P."/>
            <person name="Walton C."/>
            <person name="Young S.K."/>
            <person name="Zeng Q."/>
            <person name="Gargeya S."/>
            <person name="Fitzgerald M."/>
            <person name="Haas B."/>
            <person name="Abouelleil A."/>
            <person name="Allen A.W."/>
            <person name="Alvarado L."/>
            <person name="Arachchi H.M."/>
            <person name="Berlin A.M."/>
            <person name="Chapman S.B."/>
            <person name="Gainer-Dewar J."/>
            <person name="Goldberg J."/>
            <person name="Griggs A."/>
            <person name="Gujja S."/>
            <person name="Hansen M."/>
            <person name="Howarth C."/>
            <person name="Imamovic A."/>
            <person name="Ireland A."/>
            <person name="Larimer J."/>
            <person name="McCowan C."/>
            <person name="Murphy C."/>
            <person name="Pearson M."/>
            <person name="Poon T.W."/>
            <person name="Priest M."/>
            <person name="Roberts A."/>
            <person name="Saif S."/>
            <person name="Shea T."/>
            <person name="Sisk P."/>
            <person name="Sykes S."/>
            <person name="Wortman J."/>
            <person name="Nusbaum C."/>
            <person name="Birren B."/>
        </authorList>
    </citation>
    <scope>NUCLEOTIDE SEQUENCE [LARGE SCALE GENOMIC DNA]</scope>
    <source>
        <strain evidence="10">CM1001059</strain>
    </source>
</reference>
<feature type="transmembrane region" description="Helical" evidence="8">
    <location>
        <begin position="87"/>
        <end position="114"/>
    </location>
</feature>
<evidence type="ECO:0000256" key="4">
    <source>
        <dbReference type="ARBA" id="ARBA00022989"/>
    </source>
</evidence>
<keyword evidence="7" id="KW-0325">Glycoprotein</keyword>
<comment type="subcellular location">
    <subcellularLocation>
        <location evidence="1">Cell membrane</location>
        <topology evidence="1">Multi-pass membrane protein</topology>
    </subcellularLocation>
</comment>
<name>A0A182UAC8_9DIPT</name>
<reference evidence="9" key="2">
    <citation type="submission" date="2020-05" db="UniProtKB">
        <authorList>
            <consortium name="EnsemblMetazoa"/>
        </authorList>
    </citation>
    <scope>IDENTIFICATION</scope>
    <source>
        <strain evidence="9">CM1001059</strain>
    </source>
</reference>
<evidence type="ECO:0000313" key="9">
    <source>
        <dbReference type="EnsemblMetazoa" id="AMEC016807-PA"/>
    </source>
</evidence>
<dbReference type="PANTHER" id="PTHR42643">
    <property type="entry name" value="IONOTROPIC RECEPTOR 20A-RELATED"/>
    <property type="match status" value="1"/>
</dbReference>
<dbReference type="EnsemblMetazoa" id="AMEC016807-RA">
    <property type="protein sequence ID" value="AMEC016807-PA"/>
    <property type="gene ID" value="AMEC016807"/>
</dbReference>
<evidence type="ECO:0000256" key="7">
    <source>
        <dbReference type="ARBA" id="ARBA00023180"/>
    </source>
</evidence>
<keyword evidence="5 8" id="KW-0472">Membrane</keyword>
<dbReference type="GO" id="GO:0005886">
    <property type="term" value="C:plasma membrane"/>
    <property type="evidence" value="ECO:0007669"/>
    <property type="project" value="UniProtKB-SubCell"/>
</dbReference>
<sequence>MLTRRHVDTGILPVVYIAEATYFSLVAPHNTEINLPQSLLRPFSYEVWLFIVGCAVVISILNELSQYDTRMGVWLRWIYSYPTLPSFYSICFTLISFVLIESYLATVTSFFLAYRFVPDAKTLEDFFATDIPIRLEEGMDTFLNNLEPRVSDLIVARGVRGTECEEFSSGCAHLDTFARAWVRIKELVGVDPISGRKRSYIVLEMVARYSCMSYAFARDSPLTVVVAVYLRWMYEAGLVRLFHQDYEQYLQPNDYEHTHEDSLAFEHLMSLW</sequence>
<feature type="transmembrane region" description="Helical" evidence="8">
    <location>
        <begin position="47"/>
        <end position="67"/>
    </location>
</feature>
<keyword evidence="6" id="KW-0675">Receptor</keyword>
<dbReference type="STRING" id="34690.A0A182UAC8"/>